<dbReference type="Gene3D" id="3.50.50.60">
    <property type="entry name" value="FAD/NAD(P)-binding domain"/>
    <property type="match status" value="1"/>
</dbReference>
<evidence type="ECO:0000313" key="7">
    <source>
        <dbReference type="Proteomes" id="UP001372834"/>
    </source>
</evidence>
<dbReference type="Gene3D" id="3.30.560.10">
    <property type="entry name" value="Glucose Oxidase, domain 3"/>
    <property type="match status" value="1"/>
</dbReference>
<feature type="binding site" evidence="2">
    <location>
        <begin position="148"/>
        <end position="151"/>
    </location>
    <ligand>
        <name>FAD</name>
        <dbReference type="ChEBI" id="CHEBI:57692"/>
    </ligand>
</feature>
<accession>A0AAN8PK42</accession>
<feature type="binding site" evidence="2">
    <location>
        <position position="277"/>
    </location>
    <ligand>
        <name>FAD</name>
        <dbReference type="ChEBI" id="CHEBI:57692"/>
    </ligand>
</feature>
<dbReference type="InterPro" id="IPR007867">
    <property type="entry name" value="GMC_OxRtase_C"/>
</dbReference>
<dbReference type="Pfam" id="PF00732">
    <property type="entry name" value="GMC_oxred_N"/>
    <property type="match status" value="1"/>
</dbReference>
<dbReference type="PANTHER" id="PTHR11552:SF215">
    <property type="entry name" value="FI02019P"/>
    <property type="match status" value="1"/>
</dbReference>
<protein>
    <recommendedName>
        <fullName evidence="4 5">Glucose-methanol-choline oxidoreductase N-terminal domain-containing protein</fullName>
    </recommendedName>
</protein>
<dbReference type="GO" id="GO:0016614">
    <property type="term" value="F:oxidoreductase activity, acting on CH-OH group of donors"/>
    <property type="evidence" value="ECO:0007669"/>
    <property type="project" value="InterPro"/>
</dbReference>
<organism evidence="6 7">
    <name type="scientific">Polyplax serrata</name>
    <name type="common">Common mouse louse</name>
    <dbReference type="NCBI Taxonomy" id="468196"/>
    <lineage>
        <taxon>Eukaryota</taxon>
        <taxon>Metazoa</taxon>
        <taxon>Ecdysozoa</taxon>
        <taxon>Arthropoda</taxon>
        <taxon>Hexapoda</taxon>
        <taxon>Insecta</taxon>
        <taxon>Pterygota</taxon>
        <taxon>Neoptera</taxon>
        <taxon>Paraneoptera</taxon>
        <taxon>Psocodea</taxon>
        <taxon>Troctomorpha</taxon>
        <taxon>Phthiraptera</taxon>
        <taxon>Anoplura</taxon>
        <taxon>Polyplacidae</taxon>
        <taxon>Polyplax</taxon>
    </lineage>
</organism>
<dbReference type="GO" id="GO:0050660">
    <property type="term" value="F:flavin adenine dinucleotide binding"/>
    <property type="evidence" value="ECO:0007669"/>
    <property type="project" value="InterPro"/>
</dbReference>
<feature type="domain" description="Glucose-methanol-choline oxidoreductase N-terminal" evidence="5">
    <location>
        <begin position="314"/>
        <end position="328"/>
    </location>
</feature>
<gene>
    <name evidence="6" type="ORF">RUM43_010087</name>
</gene>
<dbReference type="PIRSF" id="PIRSF000137">
    <property type="entry name" value="Alcohol_oxidase"/>
    <property type="match status" value="1"/>
</dbReference>
<feature type="binding site" evidence="2">
    <location>
        <position position="140"/>
    </location>
    <ligand>
        <name>FAD</name>
        <dbReference type="ChEBI" id="CHEBI:57692"/>
    </ligand>
</feature>
<dbReference type="PANTHER" id="PTHR11552">
    <property type="entry name" value="GLUCOSE-METHANOL-CHOLINE GMC OXIDOREDUCTASE"/>
    <property type="match status" value="1"/>
</dbReference>
<keyword evidence="2 3" id="KW-0274">FAD</keyword>
<dbReference type="Pfam" id="PF05199">
    <property type="entry name" value="GMC_oxred_C"/>
    <property type="match status" value="1"/>
</dbReference>
<comment type="caution">
    <text evidence="6">The sequence shown here is derived from an EMBL/GenBank/DDBJ whole genome shotgun (WGS) entry which is preliminary data.</text>
</comment>
<dbReference type="PROSITE" id="PS00624">
    <property type="entry name" value="GMC_OXRED_2"/>
    <property type="match status" value="1"/>
</dbReference>
<evidence type="ECO:0000313" key="6">
    <source>
        <dbReference type="EMBL" id="KAK6636426.1"/>
    </source>
</evidence>
<evidence type="ECO:0000256" key="1">
    <source>
        <dbReference type="ARBA" id="ARBA00010790"/>
    </source>
</evidence>
<name>A0AAN8PK42_POLSC</name>
<evidence type="ECO:0000259" key="5">
    <source>
        <dbReference type="PROSITE" id="PS00624"/>
    </source>
</evidence>
<keyword evidence="3" id="KW-0285">Flavoprotein</keyword>
<evidence type="ECO:0000259" key="4">
    <source>
        <dbReference type="PROSITE" id="PS00623"/>
    </source>
</evidence>
<dbReference type="InterPro" id="IPR000172">
    <property type="entry name" value="GMC_OxRdtase_N"/>
</dbReference>
<dbReference type="Proteomes" id="UP001372834">
    <property type="component" value="Unassembled WGS sequence"/>
</dbReference>
<dbReference type="AlphaFoldDB" id="A0AAN8PK42"/>
<evidence type="ECO:0000256" key="3">
    <source>
        <dbReference type="RuleBase" id="RU003968"/>
    </source>
</evidence>
<dbReference type="SUPFAM" id="SSF54373">
    <property type="entry name" value="FAD-linked reductases, C-terminal domain"/>
    <property type="match status" value="1"/>
</dbReference>
<comment type="cofactor">
    <cofactor evidence="2">
        <name>FAD</name>
        <dbReference type="ChEBI" id="CHEBI:57692"/>
    </cofactor>
</comment>
<dbReference type="InterPro" id="IPR036188">
    <property type="entry name" value="FAD/NAD-bd_sf"/>
</dbReference>
<sequence length="630" mass="70217">MVVLLSILTVTAALKTAISIVGTGLWLIPLLIAGLAYYRYDSLDPESRPIDQYPLYKEYDFIVVGAGSAGAVVASRLSEIPEWKVLLLEAGPDENEISDVPALAAFLQLSRIDWQYKTEPTGRACLGMKGGRCNWPRGKVLGGSSVLNYMVYVRGNRKDFEHWEALGNAGWGYEDALYYFKKSEDNRNPYLARSKYHSRGGYLTVQEAPWRTPLSLAFVQAGQELGYENIDVNGASQTGFMLAQGTLRRGSRCSTAKAFLRPVRLRKNFHTAMKSHVIKVLIDPKTNKAYGVLFVRNGVKQIVYARKEVILSGGAINSPQLLMLSGVGPRQHLEKLKIPVLQDLKVGENLQDHVGLGGMTFLIDKPVSIVQDRFQTVPVTTHYVINERGPMTSLGGLEAVAFINTKYANLSDNWPDIQYHFAPASVNSDAGLRVRKILGLTDRLYNAVYRPIANHDVFTILPLLLRPKSRGWIRLRSANPFHYPLIHANYFDHPLDIATLVEGAKIAAKLGESNSFRRFNSRLHKTQIPGCRQFPFGTDEYWECAIRHISMTIYHPVGTCKMGPEWDQDAVVDPRLRVYGIQGLRVIDASIMPTIVSGNTNAAVIMIGEKGADLIKEDWLLESNGSEKVL</sequence>
<feature type="domain" description="Glucose-methanol-choline oxidoreductase N-terminal" evidence="4">
    <location>
        <begin position="138"/>
        <end position="161"/>
    </location>
</feature>
<evidence type="ECO:0000256" key="2">
    <source>
        <dbReference type="PIRSR" id="PIRSR000137-2"/>
    </source>
</evidence>
<proteinExistence type="inferred from homology"/>
<reference evidence="6 7" key="1">
    <citation type="submission" date="2023-10" db="EMBL/GenBank/DDBJ databases">
        <title>Genomes of two closely related lineages of the louse Polyplax serrata with different host specificities.</title>
        <authorList>
            <person name="Martinu J."/>
            <person name="Tarabai H."/>
            <person name="Stefka J."/>
            <person name="Hypsa V."/>
        </authorList>
    </citation>
    <scope>NUCLEOTIDE SEQUENCE [LARGE SCALE GENOMIC DNA]</scope>
    <source>
        <strain evidence="6">HR10_N</strain>
    </source>
</reference>
<dbReference type="PROSITE" id="PS00623">
    <property type="entry name" value="GMC_OXRED_1"/>
    <property type="match status" value="1"/>
</dbReference>
<dbReference type="InterPro" id="IPR012132">
    <property type="entry name" value="GMC_OxRdtase"/>
</dbReference>
<dbReference type="SUPFAM" id="SSF51905">
    <property type="entry name" value="FAD/NAD(P)-binding domain"/>
    <property type="match status" value="1"/>
</dbReference>
<comment type="similarity">
    <text evidence="1 3">Belongs to the GMC oxidoreductase family.</text>
</comment>
<dbReference type="EMBL" id="JAWJWE010000004">
    <property type="protein sequence ID" value="KAK6636426.1"/>
    <property type="molecule type" value="Genomic_DNA"/>
</dbReference>